<dbReference type="PROSITE" id="PS00108">
    <property type="entry name" value="PROTEIN_KINASE_ST"/>
    <property type="match status" value="1"/>
</dbReference>
<dbReference type="SMART" id="SM00220">
    <property type="entry name" value="S_TKc"/>
    <property type="match status" value="1"/>
</dbReference>
<feature type="binding site" evidence="6">
    <location>
        <position position="50"/>
    </location>
    <ligand>
        <name>ATP</name>
        <dbReference type="ChEBI" id="CHEBI:30616"/>
    </ligand>
</feature>
<dbReference type="PROSITE" id="PS50011">
    <property type="entry name" value="PROTEIN_KINASE_DOM"/>
    <property type="match status" value="1"/>
</dbReference>
<evidence type="ECO:0000256" key="1">
    <source>
        <dbReference type="ARBA" id="ARBA00022679"/>
    </source>
</evidence>
<dbReference type="PANTHER" id="PTHR43289">
    <property type="entry name" value="MITOGEN-ACTIVATED PROTEIN KINASE KINASE KINASE 20-RELATED"/>
    <property type="match status" value="1"/>
</dbReference>
<dbReference type="Gene3D" id="1.25.40.10">
    <property type="entry name" value="Tetratricopeptide repeat domain"/>
    <property type="match status" value="1"/>
</dbReference>
<keyword evidence="3 9" id="KW-0418">Kinase</keyword>
<dbReference type="InterPro" id="IPR000719">
    <property type="entry name" value="Prot_kinase_dom"/>
</dbReference>
<dbReference type="RefSeq" id="WP_394848400.1">
    <property type="nucleotide sequence ID" value="NZ_CP089982.1"/>
</dbReference>
<dbReference type="PANTHER" id="PTHR43289:SF6">
    <property type="entry name" value="SERINE_THREONINE-PROTEIN KINASE NEKL-3"/>
    <property type="match status" value="1"/>
</dbReference>
<dbReference type="Pfam" id="PF00069">
    <property type="entry name" value="Pkinase"/>
    <property type="match status" value="1"/>
</dbReference>
<feature type="region of interest" description="Disordered" evidence="7">
    <location>
        <begin position="285"/>
        <end position="312"/>
    </location>
</feature>
<dbReference type="GO" id="GO:0016301">
    <property type="term" value="F:kinase activity"/>
    <property type="evidence" value="ECO:0007669"/>
    <property type="project" value="UniProtKB-KW"/>
</dbReference>
<keyword evidence="4 6" id="KW-0067">ATP-binding</keyword>
<protein>
    <submittedName>
        <fullName evidence="9">Protein kinase</fullName>
    </submittedName>
</protein>
<proteinExistence type="predicted"/>
<feature type="domain" description="Protein kinase" evidence="8">
    <location>
        <begin position="21"/>
        <end position="280"/>
    </location>
</feature>
<evidence type="ECO:0000256" key="3">
    <source>
        <dbReference type="ARBA" id="ARBA00022777"/>
    </source>
</evidence>
<accession>A0ABZ2KGI2</accession>
<evidence type="ECO:0000256" key="5">
    <source>
        <dbReference type="PROSITE-ProRule" id="PRU00339"/>
    </source>
</evidence>
<dbReference type="PROSITE" id="PS00107">
    <property type="entry name" value="PROTEIN_KINASE_ATP"/>
    <property type="match status" value="1"/>
</dbReference>
<evidence type="ECO:0000256" key="6">
    <source>
        <dbReference type="PROSITE-ProRule" id="PRU10141"/>
    </source>
</evidence>
<keyword evidence="1" id="KW-0808">Transferase</keyword>
<dbReference type="InterPro" id="IPR019734">
    <property type="entry name" value="TPR_rpt"/>
</dbReference>
<dbReference type="Gene3D" id="1.10.510.10">
    <property type="entry name" value="Transferase(Phosphotransferase) domain 1"/>
    <property type="match status" value="1"/>
</dbReference>
<dbReference type="CDD" id="cd14014">
    <property type="entry name" value="STKc_PknB_like"/>
    <property type="match status" value="1"/>
</dbReference>
<evidence type="ECO:0000256" key="4">
    <source>
        <dbReference type="ARBA" id="ARBA00022840"/>
    </source>
</evidence>
<evidence type="ECO:0000256" key="7">
    <source>
        <dbReference type="SAM" id="MobiDB-lite"/>
    </source>
</evidence>
<dbReference type="InterPro" id="IPR017441">
    <property type="entry name" value="Protein_kinase_ATP_BS"/>
</dbReference>
<evidence type="ECO:0000259" key="8">
    <source>
        <dbReference type="PROSITE" id="PS50011"/>
    </source>
</evidence>
<dbReference type="InterPro" id="IPR008271">
    <property type="entry name" value="Ser/Thr_kinase_AS"/>
</dbReference>
<evidence type="ECO:0000313" key="10">
    <source>
        <dbReference type="Proteomes" id="UP001379533"/>
    </source>
</evidence>
<dbReference type="EMBL" id="CP089982">
    <property type="protein sequence ID" value="WXA97783.1"/>
    <property type="molecule type" value="Genomic_DNA"/>
</dbReference>
<keyword evidence="10" id="KW-1185">Reference proteome</keyword>
<dbReference type="Proteomes" id="UP001379533">
    <property type="component" value="Chromosome"/>
</dbReference>
<dbReference type="Gene3D" id="3.30.200.20">
    <property type="entry name" value="Phosphorylase Kinase, domain 1"/>
    <property type="match status" value="1"/>
</dbReference>
<name>A0ABZ2KGI2_9BACT</name>
<gene>
    <name evidence="9" type="ORF">LZC95_13180</name>
</gene>
<evidence type="ECO:0000313" key="9">
    <source>
        <dbReference type="EMBL" id="WXA97783.1"/>
    </source>
</evidence>
<dbReference type="SUPFAM" id="SSF48452">
    <property type="entry name" value="TPR-like"/>
    <property type="match status" value="1"/>
</dbReference>
<reference evidence="9 10" key="1">
    <citation type="submission" date="2021-12" db="EMBL/GenBank/DDBJ databases">
        <title>Discovery of the Pendulisporaceae a myxobacterial family with distinct sporulation behavior and unique specialized metabolism.</title>
        <authorList>
            <person name="Garcia R."/>
            <person name="Popoff A."/>
            <person name="Bader C.D."/>
            <person name="Loehr J."/>
            <person name="Walesch S."/>
            <person name="Walt C."/>
            <person name="Boldt J."/>
            <person name="Bunk B."/>
            <person name="Haeckl F.J.F.P.J."/>
            <person name="Gunesch A.P."/>
            <person name="Birkelbach J."/>
            <person name="Nuebel U."/>
            <person name="Pietschmann T."/>
            <person name="Bach T."/>
            <person name="Mueller R."/>
        </authorList>
    </citation>
    <scope>NUCLEOTIDE SEQUENCE [LARGE SCALE GENOMIC DNA]</scope>
    <source>
        <strain evidence="9 10">MSr12523</strain>
    </source>
</reference>
<feature type="repeat" description="TPR" evidence="5">
    <location>
        <begin position="563"/>
        <end position="596"/>
    </location>
</feature>
<feature type="compositionally biased region" description="Pro residues" evidence="7">
    <location>
        <begin position="286"/>
        <end position="298"/>
    </location>
</feature>
<dbReference type="InterPro" id="IPR011009">
    <property type="entry name" value="Kinase-like_dom_sf"/>
</dbReference>
<dbReference type="PROSITE" id="PS50005">
    <property type="entry name" value="TPR"/>
    <property type="match status" value="1"/>
</dbReference>
<evidence type="ECO:0000256" key="2">
    <source>
        <dbReference type="ARBA" id="ARBA00022741"/>
    </source>
</evidence>
<sequence length="774" mass="84815">MTAVAPLNEEHAVAEVLAGRYELLGLVGTGGMGSVYRARDLELDEVVALKVLRRELVNTPEMLARFRQEVKLARRVTHVNVARTFDIGEHHGEKFLTMEFIDGTSLAELLYEREELFPLSRVVDIGLAICAGLEAAHRAGVVHRDLKPDNVLVTKDDRVAITDFGIARAVLSAHVTMGAPVGTPAYMAPEQVEGLTVDHRADLYALGEILYELLTGVTAWSGESIFQVAAQRLLKPPPDPRAHRQTVPIGAAQIVMRCMARKPEDRYASATEVATALSTLTIPVAPAAPPRAPKPQPAARPSMPGLLETPPGDKKVAVLPFQNGGRPEDEYLASGLTEDLIDTLSVMDGIRVRPLGAVISARGRSSDSREVGRELGVQVVVEGSLRRIGDMLRVSARIVSVGDGFQLWASRFERPEADFLKVGDEIACAISRALSIERPEGNRQTIEDPVAYDLYLRARHELHRYSPETTQRAIELFQQALERRPDDATILSGYALARLKEYLYSDGEVSGDATRLAAERAIALAPDLAEARLAAGCVAFAFGDSERGAHDIRDAVRSGKRLADAHDMYGRIAVECDRIDTALEHLSAALSIEPRTFVSRGEMARAYELSGKPQIADELLAALPPDPQTHVVYWLVRARIIFWRRDYATARALLADEGPTGPIFPGRGILMSMEDDKAFDEQLEFLDARARAGSGALRRTAMFRQIKAEVLCFRGDEDGALAALADADRAGLFDIAWCNRCPLLDPLRKRPEFQELVFRVGERAAKVRAAMGLT</sequence>
<organism evidence="9 10">
    <name type="scientific">Pendulispora brunnea</name>
    <dbReference type="NCBI Taxonomy" id="2905690"/>
    <lineage>
        <taxon>Bacteria</taxon>
        <taxon>Pseudomonadati</taxon>
        <taxon>Myxococcota</taxon>
        <taxon>Myxococcia</taxon>
        <taxon>Myxococcales</taxon>
        <taxon>Sorangiineae</taxon>
        <taxon>Pendulisporaceae</taxon>
        <taxon>Pendulispora</taxon>
    </lineage>
</organism>
<keyword evidence="5" id="KW-0802">TPR repeat</keyword>
<dbReference type="InterPro" id="IPR011990">
    <property type="entry name" value="TPR-like_helical_dom_sf"/>
</dbReference>
<keyword evidence="2 6" id="KW-0547">Nucleotide-binding</keyword>
<dbReference type="SUPFAM" id="SSF56112">
    <property type="entry name" value="Protein kinase-like (PK-like)"/>
    <property type="match status" value="1"/>
</dbReference>